<dbReference type="Proteomes" id="UP000186806">
    <property type="component" value="Unassembled WGS sequence"/>
</dbReference>
<organism evidence="3 4">
    <name type="scientific">Chromohalobacter japonicus</name>
    <dbReference type="NCBI Taxonomy" id="223900"/>
    <lineage>
        <taxon>Bacteria</taxon>
        <taxon>Pseudomonadati</taxon>
        <taxon>Pseudomonadota</taxon>
        <taxon>Gammaproteobacteria</taxon>
        <taxon>Oceanospirillales</taxon>
        <taxon>Halomonadaceae</taxon>
        <taxon>Chromohalobacter</taxon>
    </lineage>
</organism>
<accession>A0A1Q8TBS4</accession>
<dbReference type="Gene3D" id="3.50.50.60">
    <property type="entry name" value="FAD/NAD(P)-binding domain"/>
    <property type="match status" value="1"/>
</dbReference>
<evidence type="ECO:0000259" key="2">
    <source>
        <dbReference type="Pfam" id="PF01266"/>
    </source>
</evidence>
<evidence type="ECO:0000313" key="4">
    <source>
        <dbReference type="Proteomes" id="UP000186806"/>
    </source>
</evidence>
<dbReference type="InterPro" id="IPR006076">
    <property type="entry name" value="FAD-dep_OxRdtase"/>
</dbReference>
<dbReference type="InterPro" id="IPR036188">
    <property type="entry name" value="FAD/NAD-bd_sf"/>
</dbReference>
<comment type="caution">
    <text evidence="3">The sequence shown here is derived from an EMBL/GenBank/DDBJ whole genome shotgun (WGS) entry which is preliminary data.</text>
</comment>
<sequence length="404" mass="44397">MDLKSGYPYWAVKNGLMQAFPKLDRDVTCEVVVIGGGITGALIADELAQNGHKVTVLERRDVGWGSSAASTALIQYEIDTHMTDLAARFGEADAVSAYRACAQAIDALQELAEAVGDVDFARQASLYYASDVGDLDSLRREWEMRRQHDFDADWLTPEAIASRFGFEAPGAILTPQAARLDPYRMAYKLLNRVLTARGHVYDRTEVATATPHAHGVTLTTTSGHSLDCRHLIVAAGYEAQTWLDDKVATNRSSYAFITDPIAPDVLGELASTLIWESARPYLYMRTTGDGRLMVGGEDDDIDIPARRDQRVGQKAETLIEQVETLFPRLSLNPTFSWGGTFAETDDGLPFFGPHPQYGPRVHFAMAYGGNGISYSMIGAALLRALIEGREHPLAELFSFRRVGD</sequence>
<reference evidence="3 4" key="1">
    <citation type="submission" date="2016-12" db="EMBL/GenBank/DDBJ databases">
        <title>Draft genome sequences of strains Salinicola socius SMB35, Salinicola sp. MH3R3-1 and Chromohalobacter sp. SMB17 from the Verkhnekamsk potash mining region of Russia.</title>
        <authorList>
            <person name="Mavrodi D.V."/>
            <person name="Olsson B.E."/>
            <person name="Korsakova E.S."/>
            <person name="Pyankova A."/>
            <person name="Mavrodi O.V."/>
            <person name="Plotnikova E.G."/>
        </authorList>
    </citation>
    <scope>NUCLEOTIDE SEQUENCE [LARGE SCALE GENOMIC DNA]</scope>
    <source>
        <strain evidence="3 4">SMB17</strain>
    </source>
</reference>
<dbReference type="GO" id="GO:0016491">
    <property type="term" value="F:oxidoreductase activity"/>
    <property type="evidence" value="ECO:0007669"/>
    <property type="project" value="UniProtKB-KW"/>
</dbReference>
<dbReference type="RefSeq" id="WP_075369562.1">
    <property type="nucleotide sequence ID" value="NZ_MSDQ01000027.1"/>
</dbReference>
<gene>
    <name evidence="3" type="ORF">BTW10_11765</name>
</gene>
<evidence type="ECO:0000256" key="1">
    <source>
        <dbReference type="ARBA" id="ARBA00023002"/>
    </source>
</evidence>
<keyword evidence="4" id="KW-1185">Reference proteome</keyword>
<dbReference type="SUPFAM" id="SSF51905">
    <property type="entry name" value="FAD/NAD(P)-binding domain"/>
    <property type="match status" value="1"/>
</dbReference>
<dbReference type="PANTHER" id="PTHR13847">
    <property type="entry name" value="SARCOSINE DEHYDROGENASE-RELATED"/>
    <property type="match status" value="1"/>
</dbReference>
<dbReference type="GO" id="GO:0005737">
    <property type="term" value="C:cytoplasm"/>
    <property type="evidence" value="ECO:0007669"/>
    <property type="project" value="TreeGrafter"/>
</dbReference>
<keyword evidence="1" id="KW-0560">Oxidoreductase</keyword>
<name>A0A1Q8TBS4_9GAMM</name>
<feature type="domain" description="FAD dependent oxidoreductase" evidence="2">
    <location>
        <begin position="31"/>
        <end position="383"/>
    </location>
</feature>
<dbReference type="PANTHER" id="PTHR13847:SF201">
    <property type="entry name" value="PUTATIBE OXIDOREDUCTASE"/>
    <property type="match status" value="1"/>
</dbReference>
<dbReference type="AlphaFoldDB" id="A0A1Q8TBS4"/>
<dbReference type="STRING" id="223900.GCA_000821045_03174"/>
<evidence type="ECO:0000313" key="3">
    <source>
        <dbReference type="EMBL" id="OLO11131.1"/>
    </source>
</evidence>
<dbReference type="Pfam" id="PF01266">
    <property type="entry name" value="DAO"/>
    <property type="match status" value="1"/>
</dbReference>
<dbReference type="EMBL" id="MSDQ01000027">
    <property type="protein sequence ID" value="OLO11131.1"/>
    <property type="molecule type" value="Genomic_DNA"/>
</dbReference>
<proteinExistence type="predicted"/>
<dbReference type="Gene3D" id="3.30.9.10">
    <property type="entry name" value="D-Amino Acid Oxidase, subunit A, domain 2"/>
    <property type="match status" value="1"/>
</dbReference>
<protein>
    <submittedName>
        <fullName evidence="3">Amino acid oxidase</fullName>
    </submittedName>
</protein>